<reference evidence="2 3" key="1">
    <citation type="journal article" date="2015" name="Nat. Commun.">
        <title>Outbred genome sequencing and CRISPR/Cas9 gene editing in butterflies.</title>
        <authorList>
            <person name="Li X."/>
            <person name="Fan D."/>
            <person name="Zhang W."/>
            <person name="Liu G."/>
            <person name="Zhang L."/>
            <person name="Zhao L."/>
            <person name="Fang X."/>
            <person name="Chen L."/>
            <person name="Dong Y."/>
            <person name="Chen Y."/>
            <person name="Ding Y."/>
            <person name="Zhao R."/>
            <person name="Feng M."/>
            <person name="Zhu Y."/>
            <person name="Feng Y."/>
            <person name="Jiang X."/>
            <person name="Zhu D."/>
            <person name="Xiang H."/>
            <person name="Feng X."/>
            <person name="Li S."/>
            <person name="Wang J."/>
            <person name="Zhang G."/>
            <person name="Kronforst M.R."/>
            <person name="Wang W."/>
        </authorList>
    </citation>
    <scope>NUCLEOTIDE SEQUENCE [LARGE SCALE GENOMIC DNA]</scope>
    <source>
        <strain evidence="2">Ya'a_city_454_Pm</strain>
        <tissue evidence="2">Whole body</tissue>
    </source>
</reference>
<dbReference type="EMBL" id="KQ460205">
    <property type="protein sequence ID" value="KPJ16942.1"/>
    <property type="molecule type" value="Genomic_DNA"/>
</dbReference>
<organism evidence="2 3">
    <name type="scientific">Papilio machaon</name>
    <name type="common">Old World swallowtail butterfly</name>
    <dbReference type="NCBI Taxonomy" id="76193"/>
    <lineage>
        <taxon>Eukaryota</taxon>
        <taxon>Metazoa</taxon>
        <taxon>Ecdysozoa</taxon>
        <taxon>Arthropoda</taxon>
        <taxon>Hexapoda</taxon>
        <taxon>Insecta</taxon>
        <taxon>Pterygota</taxon>
        <taxon>Neoptera</taxon>
        <taxon>Endopterygota</taxon>
        <taxon>Lepidoptera</taxon>
        <taxon>Glossata</taxon>
        <taxon>Ditrysia</taxon>
        <taxon>Papilionoidea</taxon>
        <taxon>Papilionidae</taxon>
        <taxon>Papilioninae</taxon>
        <taxon>Papilio</taxon>
    </lineage>
</organism>
<feature type="region of interest" description="Disordered" evidence="1">
    <location>
        <begin position="21"/>
        <end position="60"/>
    </location>
</feature>
<dbReference type="InParanoid" id="A0A194RH85"/>
<feature type="compositionally biased region" description="Basic and acidic residues" evidence="1">
    <location>
        <begin position="23"/>
        <end position="48"/>
    </location>
</feature>
<feature type="region of interest" description="Disordered" evidence="1">
    <location>
        <begin position="1509"/>
        <end position="1544"/>
    </location>
</feature>
<feature type="compositionally biased region" description="Gly residues" evidence="1">
    <location>
        <begin position="1535"/>
        <end position="1544"/>
    </location>
</feature>
<feature type="compositionally biased region" description="Polar residues" evidence="1">
    <location>
        <begin position="603"/>
        <end position="613"/>
    </location>
</feature>
<feature type="compositionally biased region" description="Basic and acidic residues" evidence="1">
    <location>
        <begin position="1437"/>
        <end position="1454"/>
    </location>
</feature>
<feature type="compositionally biased region" description="Basic and acidic residues" evidence="1">
    <location>
        <begin position="1522"/>
        <end position="1534"/>
    </location>
</feature>
<keyword evidence="3" id="KW-1185">Reference proteome</keyword>
<evidence type="ECO:0000313" key="2">
    <source>
        <dbReference type="EMBL" id="KPJ16942.1"/>
    </source>
</evidence>
<dbReference type="Proteomes" id="UP000053240">
    <property type="component" value="Unassembled WGS sequence"/>
</dbReference>
<name>A0A194RH85_PAPMA</name>
<feature type="region of interest" description="Disordered" evidence="1">
    <location>
        <begin position="593"/>
        <end position="613"/>
    </location>
</feature>
<accession>A0A194RH85</accession>
<proteinExistence type="predicted"/>
<dbReference type="STRING" id="76193.A0A194RH85"/>
<protein>
    <submittedName>
        <fullName evidence="2">Uncharacterized protein</fullName>
    </submittedName>
</protein>
<feature type="region of interest" description="Disordered" evidence="1">
    <location>
        <begin position="1424"/>
        <end position="1454"/>
    </location>
</feature>
<evidence type="ECO:0000256" key="1">
    <source>
        <dbReference type="SAM" id="MobiDB-lite"/>
    </source>
</evidence>
<evidence type="ECO:0000313" key="3">
    <source>
        <dbReference type="Proteomes" id="UP000053240"/>
    </source>
</evidence>
<gene>
    <name evidence="2" type="ORF">RR48_13798</name>
</gene>
<sequence>MFSHIKTEVITKKVTMKITLKQGSKDIEERSPEKEKRKSKIRGDERKERKMSRKRDRAEETAILEQKRRRDEQKAVVKMGNHQNGSQEDHHYEKYHKRLDMDHDNKKVFETGVKRNSLILENNLYEIIQRDVAKPILSKIRDDVEDITFNFVPSGGKFYIPKKKSKLKVLTIRDLRVMYEEDILQTLPNELEKQQKLLLRKIKHGFAKDENTRSIAINLLKSNNPISRLSWQMLMNLNPEDKIHSSQYILWDGKCIRLNGSTGGRNKFICNYDVYRGMNKDICRKITSTRSKLLNKKRCLLRASLDVRFKPGPLSKKKRLDYSYQKYNVGEVKLVKLPKPGLHIQPMYGTPIEPTVKTFLQSLREDDGTISAKWAEFAVSMLGKNHILMRQDLGSFQGTINDNLISQELPPCTIFNESTLTSEVRAVVDEIVDAVEISLNKDLNYPAFDEPRDILTTSKFTESLTYDASKNEQKHLTNEVGKDNEVLSVPDVTQKESTALSITEISHTNTDRNIAGLTPYFCSRVLPYKGRNHDIKYYKTTNKKILEMEKHDIRLQAKMINILNQSYGVENTEEVNENMTEVNENIEEVVENTEEVPEKSMEVNENSIEGNKKSSNINKVEKDSEVSEKDGVKDLVDVANVPFKLDELLFNILQEQQKLMDSMNADNKQVDLSNDVITNCKKRLPNKTKLVQWLETSYKKYKEKLDKGFWKTSLSPPRSGKVALYPWNFILSRYRERKNLFLISKQKPFRIFMAVDTKNPFFSKCVNVNLIPRSHLDNYPVMIRNLLNDVKDQNETFCILCGLSLCWELVGSVIKVNENKREPAPNDVEDLVDYSQDLVEPTNNETNLDKTTTTLATDSNLSNKEIAQISKWFVMTIENDFIEIQFFKKGFFIKYDSIVRAIVASRQFGKTVRLSSQKCKEGSNDPQFGLYAIPNMHDNCVFIGPYEKDEPLGIEALRRPVIFPSKNKTRGMWITVNKVDNAEVINNPLSFMPSFNKGRDQVITFGNDGCSDSNHDITPSTSADDQQLANEDSAKSLVKNPKFVKPVKINKADCFKFPLKILTKPFPGCIKKRGKFTQENKSPTDTSLEDDMVSLPKETEEKIIESSNVTNNSEFNELLAKIPPQIKITNIASLCGLKSSSGKLTNSKRPEKGMFVLKPEEINERLAFNYFRLLQPDEINESITELPTELPHTILEDSATICSGGENSFNYATVLSADQDSLGCPANSSAVVDSLDTTPICSGDENSLESTAIYSPLTTDVCVISDEEDSNNFSSTSSWKEIWIMCTNIKNLGWVPGRRNEENKLSFRFPGFAFTDFYEEEVAFNKINQVFMRKVYVPKNITMKWRVVDNLAEVNVEDELNLNYLNADYVLTKHGLVHKNSLVFRERKRIQEDNNLWSSKKIRSDDENESDVDKIDIEYINLPEDKDNSDVDDVLGDEMKNNDDNKKGSDNVDKKEINNDTVFYKNIQDEDNSLFEDKEKMEEYRKVFGCAPAIASMSTRMKQFSTRVSKKLSGGSPGVVPLRDHELSVSRRAEGVGGREGSAH</sequence>